<dbReference type="InterPro" id="IPR045179">
    <property type="entry name" value="YgfZ/GcvT"/>
</dbReference>
<dbReference type="InterPro" id="IPR017703">
    <property type="entry name" value="YgfZ/GCV_T_CS"/>
</dbReference>
<dbReference type="Proteomes" id="UP001163255">
    <property type="component" value="Chromosome"/>
</dbReference>
<reference evidence="1" key="1">
    <citation type="submission" date="2022-10" db="EMBL/GenBank/DDBJ databases">
        <title>Completed Genome Sequence of two octocoral isolated bacterium, Endozoicomonas euniceicola EF212T and Endozoicomonas gorgoniicola PS125T.</title>
        <authorList>
            <person name="Chiou Y.-J."/>
            <person name="Chen Y.-H."/>
        </authorList>
    </citation>
    <scope>NUCLEOTIDE SEQUENCE</scope>
    <source>
        <strain evidence="1">EF212</strain>
    </source>
</reference>
<accession>A0ABY6GUW1</accession>
<sequence>MTVVTVLRAGTFLYHWTQTRWYFPDHLSEPIMNNDHASLFASLLEQASHASLADLHQPAMSLLTDRGFLSVSGPDSQRFLQGQLSNNLDKLKPAQHHLSTACTPKGRMYSAFRLLHSEKAFLLSMHRGLLDQTQTTLGKYAVFFKSEQSIDTSLVALGLSGSNIKSTIQKLVGNTPEGDSAIKVEESAWLLSVPGTCERYELWLPANQLPAWWDKLKQSFLPISQSHWRLLDIEAVIPELLPEAVEQYIPQHLNLPTLNAVSFRKGCYTGQEIVARMQNLGQLKSRCYHLTAHSAVELIPNTKLTNAAGKTIGEVLYAVTPADANQTELLAIIRVEAAEASDVHLPENDTPFTVAPLPYNIDVKAELQR</sequence>
<dbReference type="InterPro" id="IPR029043">
    <property type="entry name" value="GcvT/YgfZ_C"/>
</dbReference>
<name>A0ABY6GUW1_9GAMM</name>
<organism evidence="1 2">
    <name type="scientific">Endozoicomonas euniceicola</name>
    <dbReference type="NCBI Taxonomy" id="1234143"/>
    <lineage>
        <taxon>Bacteria</taxon>
        <taxon>Pseudomonadati</taxon>
        <taxon>Pseudomonadota</taxon>
        <taxon>Gammaproteobacteria</taxon>
        <taxon>Oceanospirillales</taxon>
        <taxon>Endozoicomonadaceae</taxon>
        <taxon>Endozoicomonas</taxon>
    </lineage>
</organism>
<protein>
    <recommendedName>
        <fullName evidence="3">Aminomethyltransferase folate-binding domain-containing protein</fullName>
    </recommendedName>
</protein>
<dbReference type="Gene3D" id="2.40.30.160">
    <property type="match status" value="1"/>
</dbReference>
<evidence type="ECO:0008006" key="3">
    <source>
        <dbReference type="Google" id="ProtNLM"/>
    </source>
</evidence>
<evidence type="ECO:0000313" key="2">
    <source>
        <dbReference type="Proteomes" id="UP001163255"/>
    </source>
</evidence>
<dbReference type="RefSeq" id="WP_262598844.1">
    <property type="nucleotide sequence ID" value="NZ_CP103300.1"/>
</dbReference>
<keyword evidence="2" id="KW-1185">Reference proteome</keyword>
<proteinExistence type="predicted"/>
<dbReference type="PANTHER" id="PTHR22602:SF0">
    <property type="entry name" value="TRANSFERASE CAF17, MITOCHONDRIAL-RELATED"/>
    <property type="match status" value="1"/>
</dbReference>
<dbReference type="PANTHER" id="PTHR22602">
    <property type="entry name" value="TRANSFERASE CAF17, MITOCHONDRIAL-RELATED"/>
    <property type="match status" value="1"/>
</dbReference>
<dbReference type="EMBL" id="CP103300">
    <property type="protein sequence ID" value="UYM16550.1"/>
    <property type="molecule type" value="Genomic_DNA"/>
</dbReference>
<dbReference type="NCBIfam" id="TIGR03317">
    <property type="entry name" value="ygfZ_signature"/>
    <property type="match status" value="1"/>
</dbReference>
<dbReference type="SUPFAM" id="SSF101790">
    <property type="entry name" value="Aminomethyltransferase beta-barrel domain"/>
    <property type="match status" value="1"/>
</dbReference>
<dbReference type="SUPFAM" id="SSF103025">
    <property type="entry name" value="Folate-binding domain"/>
    <property type="match status" value="1"/>
</dbReference>
<dbReference type="Gene3D" id="3.30.70.1400">
    <property type="entry name" value="Aminomethyltransferase beta-barrel domains"/>
    <property type="match status" value="1"/>
</dbReference>
<gene>
    <name evidence="1" type="ORF">NX720_01025</name>
</gene>
<evidence type="ECO:0000313" key="1">
    <source>
        <dbReference type="EMBL" id="UYM16550.1"/>
    </source>
</evidence>
<dbReference type="Gene3D" id="3.30.70.1630">
    <property type="match status" value="1"/>
</dbReference>